<evidence type="ECO:0000259" key="2">
    <source>
        <dbReference type="PROSITE" id="PS50943"/>
    </source>
</evidence>
<evidence type="ECO:0000313" key="4">
    <source>
        <dbReference type="Proteomes" id="UP000604475"/>
    </source>
</evidence>
<gene>
    <name evidence="3" type="ORF">I7412_00970</name>
</gene>
<evidence type="ECO:0000313" key="3">
    <source>
        <dbReference type="EMBL" id="MBL7625773.1"/>
    </source>
</evidence>
<organism evidence="3 4">
    <name type="scientific">Frankia nepalensis</name>
    <dbReference type="NCBI Taxonomy" id="1836974"/>
    <lineage>
        <taxon>Bacteria</taxon>
        <taxon>Bacillati</taxon>
        <taxon>Actinomycetota</taxon>
        <taxon>Actinomycetes</taxon>
        <taxon>Frankiales</taxon>
        <taxon>Frankiaceae</taxon>
        <taxon>Frankia</taxon>
    </lineage>
</organism>
<comment type="caution">
    <text evidence="3">The sequence shown here is derived from an EMBL/GenBank/DDBJ whole genome shotgun (WGS) entry which is preliminary data.</text>
</comment>
<dbReference type="AlphaFoldDB" id="A0A937R4T4"/>
<dbReference type="InterPro" id="IPR001387">
    <property type="entry name" value="Cro/C1-type_HTH"/>
</dbReference>
<dbReference type="SUPFAM" id="SSF47413">
    <property type="entry name" value="lambda repressor-like DNA-binding domains"/>
    <property type="match status" value="1"/>
</dbReference>
<protein>
    <submittedName>
        <fullName evidence="3">Helix-turn-helix transcriptional regulator</fullName>
    </submittedName>
</protein>
<sequence>MPTPQKRSALAARRKAMGYSQEDLAEAVGVDRSTVARWEQGKTEPYPENRSELARALNVDYEELDRLIQAEAAPTLRPVPHVSPVGKREAAFSAAGALWRDPEEAEELARRVAASDVGDSTLTSLESGFDDLACQYQFEPPSLLLLEINRVLDHVAGLMDSRKKLHEHRRLLLVGGWTSLLGATVLIDLERDRAASTYLSTALSLAEQAENPEIIAWCYETRAWQALTSSQFRIAVELSRAARSFAPRGSSIAIQAAAQEGRGWARLGSREETYRAIDRVQKMASSLNDPARPEHHYRYDPAKAVSYTATTLTWIRDLAAEDFAREVIRKIGAPMSLPPRWPRRAVMASIDLALTLTYAGKSDEALHAAMGAVESGKLVPSHFWRVAEVADAMRAEKFSGVKELNAAYEAMRHPRQT</sequence>
<dbReference type="CDD" id="cd00093">
    <property type="entry name" value="HTH_XRE"/>
    <property type="match status" value="1"/>
</dbReference>
<dbReference type="PROSITE" id="PS50943">
    <property type="entry name" value="HTH_CROC1"/>
    <property type="match status" value="1"/>
</dbReference>
<dbReference type="RefSeq" id="WP_203008158.1">
    <property type="nucleotide sequence ID" value="NZ_JADWYU010000306.1"/>
</dbReference>
<name>A0A937R4T4_9ACTN</name>
<feature type="domain" description="HTH cro/C1-type" evidence="2">
    <location>
        <begin position="10"/>
        <end position="64"/>
    </location>
</feature>
<accession>A0A937R4T4</accession>
<dbReference type="SMART" id="SM00530">
    <property type="entry name" value="HTH_XRE"/>
    <property type="match status" value="1"/>
</dbReference>
<evidence type="ECO:0000256" key="1">
    <source>
        <dbReference type="ARBA" id="ARBA00023125"/>
    </source>
</evidence>
<dbReference type="Proteomes" id="UP000604475">
    <property type="component" value="Unassembled WGS sequence"/>
</dbReference>
<dbReference type="InterPro" id="IPR010982">
    <property type="entry name" value="Lambda_DNA-bd_dom_sf"/>
</dbReference>
<keyword evidence="4" id="KW-1185">Reference proteome</keyword>
<dbReference type="PANTHER" id="PTHR46558:SF11">
    <property type="entry name" value="HTH-TYPE TRANSCRIPTIONAL REGULATOR XRE"/>
    <property type="match status" value="1"/>
</dbReference>
<reference evidence="3" key="1">
    <citation type="submission" date="2020-12" db="EMBL/GenBank/DDBJ databases">
        <title>Genomic characterization of non-nitrogen-fixing Frankia strains.</title>
        <authorList>
            <person name="Carlos-Shanley C."/>
            <person name="Guerra T."/>
            <person name="Hahn D."/>
        </authorList>
    </citation>
    <scope>NUCLEOTIDE SEQUENCE</scope>
    <source>
        <strain evidence="3">CN6</strain>
    </source>
</reference>
<dbReference type="GO" id="GO:0003677">
    <property type="term" value="F:DNA binding"/>
    <property type="evidence" value="ECO:0007669"/>
    <property type="project" value="UniProtKB-KW"/>
</dbReference>
<dbReference type="EMBL" id="JAEACQ010000048">
    <property type="protein sequence ID" value="MBL7625773.1"/>
    <property type="molecule type" value="Genomic_DNA"/>
</dbReference>
<proteinExistence type="predicted"/>
<dbReference type="Pfam" id="PF01381">
    <property type="entry name" value="HTH_3"/>
    <property type="match status" value="1"/>
</dbReference>
<keyword evidence="1" id="KW-0238">DNA-binding</keyword>
<dbReference type="Gene3D" id="1.10.260.40">
    <property type="entry name" value="lambda repressor-like DNA-binding domains"/>
    <property type="match status" value="1"/>
</dbReference>
<dbReference type="PANTHER" id="PTHR46558">
    <property type="entry name" value="TRACRIPTIONAL REGULATORY PROTEIN-RELATED-RELATED"/>
    <property type="match status" value="1"/>
</dbReference>